<feature type="transmembrane region" description="Helical" evidence="1">
    <location>
        <begin position="29"/>
        <end position="51"/>
    </location>
</feature>
<keyword evidence="1" id="KW-1133">Transmembrane helix</keyword>
<gene>
    <name evidence="2" type="ORF">METZ01_LOCUS291054</name>
</gene>
<evidence type="ECO:0000256" key="1">
    <source>
        <dbReference type="SAM" id="Phobius"/>
    </source>
</evidence>
<reference evidence="2" key="1">
    <citation type="submission" date="2018-05" db="EMBL/GenBank/DDBJ databases">
        <authorList>
            <person name="Lanie J.A."/>
            <person name="Ng W.-L."/>
            <person name="Kazmierczak K.M."/>
            <person name="Andrzejewski T.M."/>
            <person name="Davidsen T.M."/>
            <person name="Wayne K.J."/>
            <person name="Tettelin H."/>
            <person name="Glass J.I."/>
            <person name="Rusch D."/>
            <person name="Podicherti R."/>
            <person name="Tsui H.-C.T."/>
            <person name="Winkler M.E."/>
        </authorList>
    </citation>
    <scope>NUCLEOTIDE SEQUENCE</scope>
</reference>
<keyword evidence="1" id="KW-0812">Transmembrane</keyword>
<name>A0A382LNK3_9ZZZZ</name>
<evidence type="ECO:0000313" key="2">
    <source>
        <dbReference type="EMBL" id="SVC38200.1"/>
    </source>
</evidence>
<organism evidence="2">
    <name type="scientific">marine metagenome</name>
    <dbReference type="NCBI Taxonomy" id="408172"/>
    <lineage>
        <taxon>unclassified sequences</taxon>
        <taxon>metagenomes</taxon>
        <taxon>ecological metagenomes</taxon>
    </lineage>
</organism>
<proteinExistence type="predicted"/>
<accession>A0A382LNK3</accession>
<dbReference type="EMBL" id="UINC01088191">
    <property type="protein sequence ID" value="SVC38200.1"/>
    <property type="molecule type" value="Genomic_DNA"/>
</dbReference>
<dbReference type="AlphaFoldDB" id="A0A382LNK3"/>
<sequence length="82" mass="9586">MEEIEAKPSKIPRIDKIINYRDLLGEYPIIFGIKIISSLALVFVIVEFYNYHNPLDSLITKYVREPIPGFKPDPDIFVVWSF</sequence>
<protein>
    <submittedName>
        <fullName evidence="2">Uncharacterized protein</fullName>
    </submittedName>
</protein>
<keyword evidence="1" id="KW-0472">Membrane</keyword>
<feature type="non-terminal residue" evidence="2">
    <location>
        <position position="82"/>
    </location>
</feature>